<evidence type="ECO:0000256" key="1">
    <source>
        <dbReference type="ARBA" id="ARBA00022737"/>
    </source>
</evidence>
<feature type="chain" id="PRO_5045377083" evidence="4">
    <location>
        <begin position="20"/>
        <end position="199"/>
    </location>
</feature>
<feature type="signal peptide" evidence="4">
    <location>
        <begin position="1"/>
        <end position="19"/>
    </location>
</feature>
<evidence type="ECO:0000313" key="6">
    <source>
        <dbReference type="Proteomes" id="UP001595805"/>
    </source>
</evidence>
<dbReference type="PANTHER" id="PTHR44858">
    <property type="entry name" value="TETRATRICOPEPTIDE REPEAT PROTEIN 6"/>
    <property type="match status" value="1"/>
</dbReference>
<evidence type="ECO:0000313" key="5">
    <source>
        <dbReference type="EMBL" id="MFC3881256.1"/>
    </source>
</evidence>
<keyword evidence="1" id="KW-0677">Repeat</keyword>
<organism evidence="5 6">
    <name type="scientific">Algoriphagus namhaensis</name>
    <dbReference type="NCBI Taxonomy" id="915353"/>
    <lineage>
        <taxon>Bacteria</taxon>
        <taxon>Pseudomonadati</taxon>
        <taxon>Bacteroidota</taxon>
        <taxon>Cytophagia</taxon>
        <taxon>Cytophagales</taxon>
        <taxon>Cyclobacteriaceae</taxon>
        <taxon>Algoriphagus</taxon>
    </lineage>
</organism>
<evidence type="ECO:0000256" key="4">
    <source>
        <dbReference type="SAM" id="SignalP"/>
    </source>
</evidence>
<keyword evidence="4" id="KW-0732">Signal</keyword>
<dbReference type="InterPro" id="IPR050498">
    <property type="entry name" value="Ycf3"/>
</dbReference>
<dbReference type="PROSITE" id="PS51257">
    <property type="entry name" value="PROKAR_LIPOPROTEIN"/>
    <property type="match status" value="1"/>
</dbReference>
<reference evidence="6" key="1">
    <citation type="journal article" date="2019" name="Int. J. Syst. Evol. Microbiol.">
        <title>The Global Catalogue of Microorganisms (GCM) 10K type strain sequencing project: providing services to taxonomists for standard genome sequencing and annotation.</title>
        <authorList>
            <consortium name="The Broad Institute Genomics Platform"/>
            <consortium name="The Broad Institute Genome Sequencing Center for Infectious Disease"/>
            <person name="Wu L."/>
            <person name="Ma J."/>
        </authorList>
    </citation>
    <scope>NUCLEOTIDE SEQUENCE [LARGE SCALE GENOMIC DNA]</scope>
    <source>
        <strain evidence="6">CCUG 60523</strain>
    </source>
</reference>
<evidence type="ECO:0000256" key="3">
    <source>
        <dbReference type="PROSITE-ProRule" id="PRU00339"/>
    </source>
</evidence>
<dbReference type="EMBL" id="JBHRZS010000007">
    <property type="protein sequence ID" value="MFC3881256.1"/>
    <property type="molecule type" value="Genomic_DNA"/>
</dbReference>
<dbReference type="SMART" id="SM00028">
    <property type="entry name" value="TPR"/>
    <property type="match status" value="5"/>
</dbReference>
<gene>
    <name evidence="5" type="ORF">ACFOSV_13775</name>
</gene>
<comment type="caution">
    <text evidence="5">The sequence shown here is derived from an EMBL/GenBank/DDBJ whole genome shotgun (WGS) entry which is preliminary data.</text>
</comment>
<dbReference type="InterPro" id="IPR011990">
    <property type="entry name" value="TPR-like_helical_dom_sf"/>
</dbReference>
<dbReference type="Gene3D" id="1.25.40.10">
    <property type="entry name" value="Tetratricopeptide repeat domain"/>
    <property type="match status" value="2"/>
</dbReference>
<dbReference type="InterPro" id="IPR019734">
    <property type="entry name" value="TPR_rpt"/>
</dbReference>
<dbReference type="RefSeq" id="WP_377906595.1">
    <property type="nucleotide sequence ID" value="NZ_JBHRZS010000007.1"/>
</dbReference>
<feature type="repeat" description="TPR" evidence="3">
    <location>
        <begin position="20"/>
        <end position="53"/>
    </location>
</feature>
<keyword evidence="6" id="KW-1185">Reference proteome</keyword>
<feature type="repeat" description="TPR" evidence="3">
    <location>
        <begin position="54"/>
        <end position="87"/>
    </location>
</feature>
<name>A0ABV8AWD6_9BACT</name>
<dbReference type="Pfam" id="PF13414">
    <property type="entry name" value="TPR_11"/>
    <property type="match status" value="2"/>
</dbReference>
<dbReference type="Pfam" id="PF13431">
    <property type="entry name" value="TPR_17"/>
    <property type="match status" value="1"/>
</dbReference>
<sequence length="199" mass="22211">MKKLFQVSMIITMISLVLACKPEVSPGDQFFAKGQFEQAIEAYSQKLEFSPNDVRILYNRGRAFEEMKKYEEAKSDFDKALTLDPNNFQVLLSLANLNHKQKKYNAALLYANKAAEIPGAPAMASFMKARAQHQLGDTKEALASYGQAIQIDKDFGQAYYNRGLLKIATGRIGSACEDFQLALALEYPGAQEASNKYCK</sequence>
<accession>A0ABV8AWD6</accession>
<dbReference type="PROSITE" id="PS50005">
    <property type="entry name" value="TPR"/>
    <property type="match status" value="2"/>
</dbReference>
<dbReference type="PROSITE" id="PS50293">
    <property type="entry name" value="TPR_REGION"/>
    <property type="match status" value="1"/>
</dbReference>
<keyword evidence="2 3" id="KW-0802">TPR repeat</keyword>
<proteinExistence type="predicted"/>
<dbReference type="Proteomes" id="UP001595805">
    <property type="component" value="Unassembled WGS sequence"/>
</dbReference>
<evidence type="ECO:0000256" key="2">
    <source>
        <dbReference type="ARBA" id="ARBA00022803"/>
    </source>
</evidence>
<dbReference type="SUPFAM" id="SSF48452">
    <property type="entry name" value="TPR-like"/>
    <property type="match status" value="1"/>
</dbReference>
<protein>
    <submittedName>
        <fullName evidence="5">Tetratricopeptide repeat protein</fullName>
    </submittedName>
</protein>
<dbReference type="PANTHER" id="PTHR44858:SF1">
    <property type="entry name" value="UDP-N-ACETYLGLUCOSAMINE--PEPTIDE N-ACETYLGLUCOSAMINYLTRANSFERASE SPINDLY-RELATED"/>
    <property type="match status" value="1"/>
</dbReference>